<dbReference type="PANTHER" id="PTHR42844">
    <property type="entry name" value="DIHYDRONEOPTERIN ALDOLASE 1-RELATED"/>
    <property type="match status" value="1"/>
</dbReference>
<organism evidence="9">
    <name type="scientific">Gibberella zeae</name>
    <name type="common">Wheat head blight fungus</name>
    <name type="synonym">Fusarium graminearum</name>
    <dbReference type="NCBI Taxonomy" id="5518"/>
    <lineage>
        <taxon>Eukaryota</taxon>
        <taxon>Fungi</taxon>
        <taxon>Dikarya</taxon>
        <taxon>Ascomycota</taxon>
        <taxon>Pezizomycotina</taxon>
        <taxon>Sordariomycetes</taxon>
        <taxon>Hypocreomycetidae</taxon>
        <taxon>Hypocreales</taxon>
        <taxon>Nectriaceae</taxon>
        <taxon>Fusarium</taxon>
    </lineage>
</organism>
<evidence type="ECO:0000256" key="4">
    <source>
        <dbReference type="ARBA" id="ARBA00013043"/>
    </source>
</evidence>
<evidence type="ECO:0000256" key="1">
    <source>
        <dbReference type="ARBA" id="ARBA00001353"/>
    </source>
</evidence>
<accession>A0A4U9FAE2</accession>
<dbReference type="GO" id="GO:0004150">
    <property type="term" value="F:dihydroneopterin aldolase activity"/>
    <property type="evidence" value="ECO:0007669"/>
    <property type="project" value="UniProtKB-EC"/>
</dbReference>
<dbReference type="Pfam" id="PF02152">
    <property type="entry name" value="FolB"/>
    <property type="match status" value="1"/>
</dbReference>
<evidence type="ECO:0000256" key="5">
    <source>
        <dbReference type="ARBA" id="ARBA00022909"/>
    </source>
</evidence>
<evidence type="ECO:0000256" key="6">
    <source>
        <dbReference type="ARBA" id="ARBA00023239"/>
    </source>
</evidence>
<dbReference type="Gene3D" id="3.30.1130.10">
    <property type="match status" value="2"/>
</dbReference>
<dbReference type="InterPro" id="IPR006156">
    <property type="entry name" value="Dihydroneopterin_aldolase"/>
</dbReference>
<dbReference type="AlphaFoldDB" id="A0A4U9FAE2"/>
<evidence type="ECO:0000313" key="9">
    <source>
        <dbReference type="EMBL" id="VIO55339.1"/>
    </source>
</evidence>
<evidence type="ECO:0000256" key="2">
    <source>
        <dbReference type="ARBA" id="ARBA00005013"/>
    </source>
</evidence>
<name>A0A4U9FAE2_GIBZA</name>
<comment type="similarity">
    <text evidence="3">Belongs to the DHNA family.</text>
</comment>
<sequence length="351" mass="38108">LQVSHTASCRVIRLQATCCQFAQNQLSHIKSSAMGKETPLVSSRRLSNAEGDPVAVVRVRNLQTTIQGPKDAWGRGSKQQPLLISAAVSLTHAFPSSSADDEVSDTVHYGLLSKSILSTLEKLPKSALSLSDVLNRLWVDLTGFQYTGVKDPSAEQTKAFLQTSLIRRLSISLVLPKASLMGSAIRLTGSCLFVDSAITARSLELGLEGIRVPTLIGVNSNERKAKQVVITNIRIDEYQTAHDDYAVIESIIVDAMSESSFETLEALAASLAFHIARELRTKRDDFYGEIIRIGLEKPTAVPLAEAACVELTVKTEDVKIEVSKTKDVRFDDTRNRVAGSAGATKSHDSKS</sequence>
<feature type="domain" description="Dihydroneopterin aldolase/epimerase" evidence="8">
    <location>
        <begin position="205"/>
        <end position="313"/>
    </location>
</feature>
<protein>
    <recommendedName>
        <fullName evidence="4">dihydroneopterin aldolase</fullName>
        <ecNumber evidence="4">4.1.2.25</ecNumber>
    </recommendedName>
    <alternativeName>
        <fullName evidence="7">7,8-dihydroneopterin aldolase</fullName>
    </alternativeName>
</protein>
<reference evidence="9" key="1">
    <citation type="submission" date="2019-04" db="EMBL/GenBank/DDBJ databases">
        <authorList>
            <person name="Melise S."/>
            <person name="Noan J."/>
            <person name="Okalmin O."/>
        </authorList>
    </citation>
    <scope>NUCLEOTIDE SEQUENCE</scope>
    <source>
        <strain evidence="9">FN9</strain>
    </source>
</reference>
<dbReference type="EC" id="4.1.2.25" evidence="4"/>
<comment type="pathway">
    <text evidence="2">Cofactor biosynthesis; tetrahydrofolate biosynthesis; 2-amino-4-hydroxy-6-hydroxymethyl-7,8-dihydropteridine diphosphate from 7,8-dihydroneopterin triphosphate: step 3/4.</text>
</comment>
<dbReference type="InterPro" id="IPR043133">
    <property type="entry name" value="GTP-CH-I_C/QueF"/>
</dbReference>
<dbReference type="PANTHER" id="PTHR42844:SF1">
    <property type="entry name" value="DIHYDRONEOPTERIN ALDOLASE 1-RELATED"/>
    <property type="match status" value="1"/>
</dbReference>
<dbReference type="InterPro" id="IPR006157">
    <property type="entry name" value="FolB_dom"/>
</dbReference>
<dbReference type="EMBL" id="CAAKMV010000111">
    <property type="protein sequence ID" value="VIO55339.1"/>
    <property type="molecule type" value="Genomic_DNA"/>
</dbReference>
<evidence type="ECO:0000256" key="7">
    <source>
        <dbReference type="ARBA" id="ARBA00032903"/>
    </source>
</evidence>
<feature type="non-terminal residue" evidence="9">
    <location>
        <position position="1"/>
    </location>
</feature>
<keyword evidence="5" id="KW-0289">Folate biosynthesis</keyword>
<comment type="catalytic activity">
    <reaction evidence="1">
        <text>7,8-dihydroneopterin = 6-hydroxymethyl-7,8-dihydropterin + glycolaldehyde</text>
        <dbReference type="Rhea" id="RHEA:10540"/>
        <dbReference type="ChEBI" id="CHEBI:17001"/>
        <dbReference type="ChEBI" id="CHEBI:17071"/>
        <dbReference type="ChEBI" id="CHEBI:44841"/>
        <dbReference type="EC" id="4.1.2.25"/>
    </reaction>
</comment>
<dbReference type="GO" id="GO:0005737">
    <property type="term" value="C:cytoplasm"/>
    <property type="evidence" value="ECO:0007669"/>
    <property type="project" value="TreeGrafter"/>
</dbReference>
<gene>
    <name evidence="9" type="ORF">FUG_LOCUS145526</name>
</gene>
<keyword evidence="6" id="KW-0456">Lyase</keyword>
<proteinExistence type="inferred from homology"/>
<evidence type="ECO:0000259" key="8">
    <source>
        <dbReference type="SMART" id="SM00905"/>
    </source>
</evidence>
<dbReference type="GO" id="GO:0046656">
    <property type="term" value="P:folic acid biosynthetic process"/>
    <property type="evidence" value="ECO:0007669"/>
    <property type="project" value="UniProtKB-KW"/>
</dbReference>
<dbReference type="SUPFAM" id="SSF55620">
    <property type="entry name" value="Tetrahydrobiopterin biosynthesis enzymes-like"/>
    <property type="match status" value="1"/>
</dbReference>
<evidence type="ECO:0000256" key="3">
    <source>
        <dbReference type="ARBA" id="ARBA00005708"/>
    </source>
</evidence>
<dbReference type="SMART" id="SM00905">
    <property type="entry name" value="FolB"/>
    <property type="match status" value="1"/>
</dbReference>